<dbReference type="SUPFAM" id="SSF53671">
    <property type="entry name" value="Aspartate/ornithine carbamoyltransferase"/>
    <property type="match status" value="1"/>
</dbReference>
<feature type="binding site" evidence="7">
    <location>
        <position position="51"/>
    </location>
    <ligand>
        <name>carbamoyl phosphate</name>
        <dbReference type="ChEBI" id="CHEBI:58228"/>
    </ligand>
</feature>
<evidence type="ECO:0000256" key="7">
    <source>
        <dbReference type="HAMAP-Rule" id="MF_00001"/>
    </source>
</evidence>
<dbReference type="RefSeq" id="WP_156014685.1">
    <property type="nucleotide sequence ID" value="NZ_CP045484.1"/>
</dbReference>
<evidence type="ECO:0000313" key="13">
    <source>
        <dbReference type="Proteomes" id="UP000582213"/>
    </source>
</evidence>
<keyword evidence="12" id="KW-1185">Reference proteome</keyword>
<sequence>MKDIISVYDFSKSDFDELFELTDKLRNMPIFPKILKEKTVALAFFEPSTRTYLSFSKAAINLGASTIGFSGEEGTSIAKGENLADTIRMLNNYADMIVIRHKFDGAAKFASEISEIPVINAGDGKHEHPTQTVIDFYTIYRNFKNIDGLTFGLMGDLRYARVVNSFLRALTRFKPKKVYLISPPQLSARKEILEELNYPYREVIDYNEVIEEIDVLYVTRIQKERFPDESEYEKVKESYVVDMNLVSKMRKDAIILHALPRVNEISREVDKTPQAKYFEQASYAVPVRMAIFHKIVGE</sequence>
<feature type="binding site" evidence="7">
    <location>
        <position position="220"/>
    </location>
    <ligand>
        <name>L-aspartate</name>
        <dbReference type="ChEBI" id="CHEBI:29991"/>
    </ligand>
</feature>
<reference evidence="11 12" key="1">
    <citation type="submission" date="2019-10" db="EMBL/GenBank/DDBJ databases">
        <title>Genome Sequences from Six Type Strain Members of the Archaeal Family Sulfolobaceae: Acidianus ambivalens, Acidianus infernus, Metallosphaera prunae, Stygiolobus azoricus, Sulfolobus metallicus, and Sulfurisphaera ohwakuensis.</title>
        <authorList>
            <person name="Counts J.A."/>
            <person name="Kelly R.M."/>
        </authorList>
    </citation>
    <scope>NUCLEOTIDE SEQUENCE [LARGE SCALE GENOMIC DNA]</scope>
    <source>
        <strain evidence="11 12">TA-1</strain>
    </source>
</reference>
<dbReference type="Pfam" id="PF00185">
    <property type="entry name" value="OTCace"/>
    <property type="match status" value="1"/>
</dbReference>
<comment type="function">
    <text evidence="5 7">Catalyzes the condensation of carbamoyl phosphate and aspartate to form carbamoyl aspartate and inorganic phosphate, the committed step in the de novo pyrimidine nucleotide biosynthesis pathway.</text>
</comment>
<evidence type="ECO:0000259" key="9">
    <source>
        <dbReference type="Pfam" id="PF02729"/>
    </source>
</evidence>
<keyword evidence="3 7" id="KW-0808">Transferase</keyword>
<feature type="binding site" evidence="7">
    <location>
        <position position="100"/>
    </location>
    <ligand>
        <name>carbamoyl phosphate</name>
        <dbReference type="ChEBI" id="CHEBI:58228"/>
    </ligand>
</feature>
<dbReference type="GO" id="GO:0044205">
    <property type="term" value="P:'de novo' UMP biosynthetic process"/>
    <property type="evidence" value="ECO:0007669"/>
    <property type="project" value="UniProtKB-UniRule"/>
</dbReference>
<feature type="domain" description="Aspartate/ornithine carbamoyltransferase Asp/Orn-binding" evidence="8">
    <location>
        <begin position="147"/>
        <end position="293"/>
    </location>
</feature>
<dbReference type="InterPro" id="IPR006132">
    <property type="entry name" value="Asp/Orn_carbamoyltranf_P-bd"/>
</dbReference>
<evidence type="ECO:0000313" key="10">
    <source>
        <dbReference type="EMBL" id="MBB5252348.1"/>
    </source>
</evidence>
<gene>
    <name evidence="7 11" type="primary">pyrB</name>
    <name evidence="11" type="ORF">D1869_08320</name>
    <name evidence="10" type="ORF">HNQ62_000066</name>
</gene>
<proteinExistence type="inferred from homology"/>
<dbReference type="GO" id="GO:0006207">
    <property type="term" value="P:'de novo' pyrimidine nucleobase biosynthetic process"/>
    <property type="evidence" value="ECO:0007669"/>
    <property type="project" value="InterPro"/>
</dbReference>
<dbReference type="PROSITE" id="PS00097">
    <property type="entry name" value="CARBAMOYLTRANSFERASE"/>
    <property type="match status" value="1"/>
</dbReference>
<dbReference type="InterPro" id="IPR006131">
    <property type="entry name" value="Asp_carbamoyltransf_Asp/Orn-bd"/>
</dbReference>
<feature type="binding site" evidence="7">
    <location>
        <position position="259"/>
    </location>
    <ligand>
        <name>carbamoyl phosphate</name>
        <dbReference type="ChEBI" id="CHEBI:58228"/>
    </ligand>
</feature>
<comment type="subunit">
    <text evidence="7">Heterooligomer of catalytic and regulatory chains.</text>
</comment>
<dbReference type="AlphaFoldDB" id="A0A650CHA7"/>
<dbReference type="OrthoDB" id="7792at2157"/>
<dbReference type="GO" id="GO:0006520">
    <property type="term" value="P:amino acid metabolic process"/>
    <property type="evidence" value="ECO:0007669"/>
    <property type="project" value="InterPro"/>
</dbReference>
<evidence type="ECO:0000256" key="6">
    <source>
        <dbReference type="ARBA" id="ARBA00048859"/>
    </source>
</evidence>
<reference evidence="10 13" key="2">
    <citation type="submission" date="2020-08" db="EMBL/GenBank/DDBJ databases">
        <title>Genomic Encyclopedia of Type Strains, Phase IV (KMG-IV): sequencing the most valuable type-strain genomes for metagenomic binning, comparative biology and taxonomic classification.</title>
        <authorList>
            <person name="Goeker M."/>
        </authorList>
    </citation>
    <scope>NUCLEOTIDE SEQUENCE [LARGE SCALE GENOMIC DNA]</scope>
    <source>
        <strain evidence="10 13">DSM 12421</strain>
    </source>
</reference>
<dbReference type="FunFam" id="3.40.50.1370:FF:000002">
    <property type="entry name" value="Aspartate carbamoyltransferase 2"/>
    <property type="match status" value="1"/>
</dbReference>
<dbReference type="Proteomes" id="UP000582213">
    <property type="component" value="Unassembled WGS sequence"/>
</dbReference>
<dbReference type="UniPathway" id="UPA00070">
    <property type="reaction ID" value="UER00116"/>
</dbReference>
<dbReference type="HAMAP" id="MF_00001">
    <property type="entry name" value="Asp_carb_tr"/>
    <property type="match status" value="1"/>
</dbReference>
<dbReference type="EC" id="2.1.3.2" evidence="7"/>
<feature type="binding site" evidence="7">
    <location>
        <position position="131"/>
    </location>
    <ligand>
        <name>carbamoyl phosphate</name>
        <dbReference type="ChEBI" id="CHEBI:58228"/>
    </ligand>
</feature>
<name>A0A650CHA7_SULOH</name>
<dbReference type="EMBL" id="CP045484">
    <property type="protein sequence ID" value="QGR17192.1"/>
    <property type="molecule type" value="Genomic_DNA"/>
</dbReference>
<evidence type="ECO:0000256" key="3">
    <source>
        <dbReference type="ARBA" id="ARBA00022679"/>
    </source>
</evidence>
<evidence type="ECO:0000313" key="12">
    <source>
        <dbReference type="Proteomes" id="UP000427373"/>
    </source>
</evidence>
<dbReference type="PRINTS" id="PR00100">
    <property type="entry name" value="AOTCASE"/>
</dbReference>
<evidence type="ECO:0000256" key="5">
    <source>
        <dbReference type="ARBA" id="ARBA00043884"/>
    </source>
</evidence>
<dbReference type="GO" id="GO:0016597">
    <property type="term" value="F:amino acid binding"/>
    <property type="evidence" value="ECO:0007669"/>
    <property type="project" value="InterPro"/>
</dbReference>
<feature type="binding site" evidence="7">
    <location>
        <position position="79"/>
    </location>
    <ligand>
        <name>L-aspartate</name>
        <dbReference type="ChEBI" id="CHEBI:29991"/>
    </ligand>
</feature>
<dbReference type="PRINTS" id="PR00101">
    <property type="entry name" value="ATCASE"/>
</dbReference>
<evidence type="ECO:0000256" key="2">
    <source>
        <dbReference type="ARBA" id="ARBA00008896"/>
    </source>
</evidence>
<dbReference type="PANTHER" id="PTHR45753:SF6">
    <property type="entry name" value="ASPARTATE CARBAMOYLTRANSFERASE"/>
    <property type="match status" value="1"/>
</dbReference>
<dbReference type="GO" id="GO:0004070">
    <property type="term" value="F:aspartate carbamoyltransferase activity"/>
    <property type="evidence" value="ECO:0007669"/>
    <property type="project" value="UniProtKB-UniRule"/>
</dbReference>
<feature type="binding site" evidence="7">
    <location>
        <position position="50"/>
    </location>
    <ligand>
        <name>carbamoyl phosphate</name>
        <dbReference type="ChEBI" id="CHEBI:58228"/>
    </ligand>
</feature>
<dbReference type="Proteomes" id="UP000427373">
    <property type="component" value="Chromosome"/>
</dbReference>
<dbReference type="NCBIfam" id="TIGR00670">
    <property type="entry name" value="asp_carb_tr"/>
    <property type="match status" value="1"/>
</dbReference>
<dbReference type="Gene3D" id="3.40.50.1370">
    <property type="entry name" value="Aspartate/ornithine carbamoyltransferase"/>
    <property type="match status" value="2"/>
</dbReference>
<dbReference type="EMBL" id="JACHFY010000001">
    <property type="protein sequence ID" value="MBB5252348.1"/>
    <property type="molecule type" value="Genomic_DNA"/>
</dbReference>
<comment type="pathway">
    <text evidence="1 7">Pyrimidine metabolism; UMP biosynthesis via de novo pathway; (S)-dihydroorotate from bicarbonate: step 2/3.</text>
</comment>
<feature type="binding site" evidence="7">
    <location>
        <position position="161"/>
    </location>
    <ligand>
        <name>L-aspartate</name>
        <dbReference type="ChEBI" id="CHEBI:29991"/>
    </ligand>
</feature>
<feature type="binding site" evidence="7">
    <location>
        <position position="128"/>
    </location>
    <ligand>
        <name>carbamoyl phosphate</name>
        <dbReference type="ChEBI" id="CHEBI:58228"/>
    </ligand>
</feature>
<protein>
    <recommendedName>
        <fullName evidence="7">Aspartate carbamoyltransferase</fullName>
        <ecNumber evidence="7">2.1.3.2</ecNumber>
    </recommendedName>
    <alternativeName>
        <fullName evidence="7">Aspartate transcarbamylase</fullName>
        <shortName evidence="7">ATCase</shortName>
    </alternativeName>
</protein>
<keyword evidence="4 7" id="KW-0665">Pyrimidine biosynthesis</keyword>
<comment type="catalytic activity">
    <reaction evidence="6 7">
        <text>carbamoyl phosphate + L-aspartate = N-carbamoyl-L-aspartate + phosphate + H(+)</text>
        <dbReference type="Rhea" id="RHEA:20013"/>
        <dbReference type="ChEBI" id="CHEBI:15378"/>
        <dbReference type="ChEBI" id="CHEBI:29991"/>
        <dbReference type="ChEBI" id="CHEBI:32814"/>
        <dbReference type="ChEBI" id="CHEBI:43474"/>
        <dbReference type="ChEBI" id="CHEBI:58228"/>
        <dbReference type="EC" id="2.1.3.2"/>
    </reaction>
</comment>
<feature type="binding site" evidence="7">
    <location>
        <position position="260"/>
    </location>
    <ligand>
        <name>carbamoyl phosphate</name>
        <dbReference type="ChEBI" id="CHEBI:58228"/>
    </ligand>
</feature>
<dbReference type="NCBIfam" id="NF002032">
    <property type="entry name" value="PRK00856.1"/>
    <property type="match status" value="1"/>
</dbReference>
<feature type="domain" description="Aspartate/ornithine carbamoyltransferase carbamoyl-P binding" evidence="9">
    <location>
        <begin position="2"/>
        <end position="140"/>
    </location>
</feature>
<dbReference type="InterPro" id="IPR006130">
    <property type="entry name" value="Asp/Orn_carbamoylTrfase"/>
</dbReference>
<accession>A0A650CHA7</accession>
<evidence type="ECO:0000256" key="1">
    <source>
        <dbReference type="ARBA" id="ARBA00004852"/>
    </source>
</evidence>
<comment type="similarity">
    <text evidence="2 7">Belongs to the aspartate/ornithine carbamoyltransferase superfamily. ATCase family.</text>
</comment>
<dbReference type="Pfam" id="PF02729">
    <property type="entry name" value="OTCace_N"/>
    <property type="match status" value="1"/>
</dbReference>
<evidence type="ECO:0000313" key="11">
    <source>
        <dbReference type="EMBL" id="QGR17192.1"/>
    </source>
</evidence>
<dbReference type="PANTHER" id="PTHR45753">
    <property type="entry name" value="ORNITHINE CARBAMOYLTRANSFERASE, MITOCHONDRIAL"/>
    <property type="match status" value="1"/>
</dbReference>
<dbReference type="KEGG" id="soh:D1869_08320"/>
<evidence type="ECO:0000256" key="4">
    <source>
        <dbReference type="ARBA" id="ARBA00022975"/>
    </source>
</evidence>
<dbReference type="InterPro" id="IPR036901">
    <property type="entry name" value="Asp/Orn_carbamoylTrfase_sf"/>
</dbReference>
<organism evidence="11 12">
    <name type="scientific">Sulfurisphaera ohwakuensis</name>
    <dbReference type="NCBI Taxonomy" id="69656"/>
    <lineage>
        <taxon>Archaea</taxon>
        <taxon>Thermoproteota</taxon>
        <taxon>Thermoprotei</taxon>
        <taxon>Sulfolobales</taxon>
        <taxon>Sulfolobaceae</taxon>
        <taxon>Sulfurisphaera</taxon>
    </lineage>
</organism>
<dbReference type="InterPro" id="IPR002082">
    <property type="entry name" value="Asp_carbamoyltransf"/>
</dbReference>
<evidence type="ECO:0000259" key="8">
    <source>
        <dbReference type="Pfam" id="PF00185"/>
    </source>
</evidence>
<dbReference type="GeneID" id="42801245"/>